<keyword evidence="2" id="KW-1185">Reference proteome</keyword>
<dbReference type="GeneID" id="22111594"/>
<evidence type="ECO:0000313" key="2">
    <source>
        <dbReference type="Proteomes" id="UP000029889"/>
    </source>
</evidence>
<accession>A0A097EYC9</accession>
<name>A0A097EYC9_9CAUD</name>
<proteinExistence type="predicted"/>
<evidence type="ECO:0000313" key="1">
    <source>
        <dbReference type="EMBL" id="AIT14444.1"/>
    </source>
</evidence>
<dbReference type="RefSeq" id="YP_009102141.1">
    <property type="nucleotide sequence ID" value="NC_025447.1"/>
</dbReference>
<protein>
    <submittedName>
        <fullName evidence="1">Structural protein</fullName>
    </submittedName>
</protein>
<dbReference type="EMBL" id="KM507819">
    <property type="protein sequence ID" value="AIT14444.1"/>
    <property type="molecule type" value="Genomic_DNA"/>
</dbReference>
<organism evidence="1 2">
    <name type="scientific">Escherichia phage 121Q</name>
    <dbReference type="NCBI Taxonomy" id="1555202"/>
    <lineage>
        <taxon>Viruses</taxon>
        <taxon>Duplodnaviria</taxon>
        <taxon>Heunggongvirae</taxon>
        <taxon>Uroviricota</taxon>
        <taxon>Caudoviricetes</taxon>
        <taxon>Asteriusvirus</taxon>
        <taxon>Asteriusvirus av121Q</taxon>
    </lineage>
</organism>
<reference evidence="1 2" key="1">
    <citation type="submission" date="2014-09" db="EMBL/GenBank/DDBJ databases">
        <authorList>
            <person name="Lapin J.S."/>
            <person name="Pope W.H."/>
            <person name="Hua J."/>
            <person name="Ford M.E."/>
            <person name="Conway J.F."/>
            <person name="Hatfull G.F."/>
            <person name="Hendrix R.W."/>
        </authorList>
    </citation>
    <scope>NUCLEOTIDE SEQUENCE [LARGE SCALE GENOMIC DNA]</scope>
</reference>
<dbReference type="KEGG" id="vg:22111594"/>
<dbReference type="Proteomes" id="UP000029889">
    <property type="component" value="Segment"/>
</dbReference>
<gene>
    <name evidence="1" type="primary">554</name>
    <name evidence="1" type="ORF">PBI_121Q_554</name>
</gene>
<sequence length="364" mass="40418">MSDFFDSFVSTGTSIVNGVIDNINIVREPAFQNYNAAQRVFGTAGEMGFSFYNLPKFKNSFIIEFVLTPFAKNFIKTQLPDTHTDFDVNNVSCFVKDVTLPSFSFNIETVNQYNKKRLVTGDIVYKPSNVVFYDTVDGAGYLLMDAYRKFYYGDFFDKNPQSYRNDVLSTPENFNGLGGNWGRSVMNNGNYDNQYFFKSINIYEIDNETYTVHNMINVFIEDVQLETKSMESEADPSLISLTMRYEACNNFGPEGYLSIGVPTMEIAQLITDTEGLGVSGFFKYFGELDDKTKGILTIGKIIRAGTSVSDIISSAGDILRGDITPDTIRNIGSAVTRGANAIGFGSLVSEASSKFGLGNILGDF</sequence>
<dbReference type="OrthoDB" id="5431at10239"/>